<name>A0AAW7ZBC8_9FIRM</name>
<keyword evidence="3" id="KW-1185">Reference proteome</keyword>
<protein>
    <submittedName>
        <fullName evidence="2">Histidinol-phosphatase</fullName>
    </submittedName>
</protein>
<dbReference type="RefSeq" id="WP_304541625.1">
    <property type="nucleotide sequence ID" value="NZ_JARPTC010000006.1"/>
</dbReference>
<dbReference type="Gene3D" id="3.20.20.140">
    <property type="entry name" value="Metal-dependent hydrolases"/>
    <property type="match status" value="1"/>
</dbReference>
<dbReference type="InterPro" id="IPR027417">
    <property type="entry name" value="P-loop_NTPase"/>
</dbReference>
<dbReference type="Proteomes" id="UP001172911">
    <property type="component" value="Unassembled WGS sequence"/>
</dbReference>
<evidence type="ECO:0000313" key="3">
    <source>
        <dbReference type="Proteomes" id="UP001172911"/>
    </source>
</evidence>
<evidence type="ECO:0000313" key="2">
    <source>
        <dbReference type="EMBL" id="MDO7786564.1"/>
    </source>
</evidence>
<dbReference type="SUPFAM" id="SSF52540">
    <property type="entry name" value="P-loop containing nucleoside triphosphate hydrolases"/>
    <property type="match status" value="1"/>
</dbReference>
<reference evidence="2" key="1">
    <citation type="journal article" date="2023" name="J. Hazard. Mater.">
        <title>Anaerobic biodegradation of pyrene and benzo[a]pyrene by a new sulfate-reducing Desulforamulus aquiferis strain DSA.</title>
        <authorList>
            <person name="Zhang Z."/>
            <person name="Sun J."/>
            <person name="Gong X."/>
            <person name="Wang C."/>
            <person name="Wang H."/>
        </authorList>
    </citation>
    <scope>NUCLEOTIDE SEQUENCE</scope>
    <source>
        <strain evidence="2">DSA</strain>
    </source>
</reference>
<organism evidence="2 3">
    <name type="scientific">Desulforamulus aquiferis</name>
    <dbReference type="NCBI Taxonomy" id="1397668"/>
    <lineage>
        <taxon>Bacteria</taxon>
        <taxon>Bacillati</taxon>
        <taxon>Bacillota</taxon>
        <taxon>Clostridia</taxon>
        <taxon>Eubacteriales</taxon>
        <taxon>Peptococcaceae</taxon>
        <taxon>Desulforamulus</taxon>
    </lineage>
</organism>
<accession>A0AAW7ZBC8</accession>
<sequence>MKKIDLHIHTIATISDSAFTFNIEKLKYYVESMKIDCIAITNHNVFDLEQFNTITENLDVYVLPGIEINLEKGHLLLISDNKELHDFSERCKNVQDLIQTCNDFITIQQLKDIFGDLSKYLLIPHYDKKPVIGDKTLSELIEFISAGEVNSPKKFIYCINDSDSLVPVIFSDVRVKEDILSFPTRQTYIDLDEISLNGIKFCFRDKNKVALSENEGNKLFQVLDNGLVLSTGLNVILGERSSGKTYTLKRIYETSDSTKYIKQFSLLETDEDADKRNFEKLLSTKQSSITQGYLKEFKEVVDEIAKIDIRKNEVSVGKYIESLIKNATEIEKADLFSKAILFSESEFTESTLDNLNKLIESVRLLIENTEYKELINAYIPEENLKRLVIELMVKYTEETEQNLRKRWVNDLVSSIKRGLQMRTAATHIEDINLIKIATDKEKINKFTMVSDLVKQETEILRKDMQGFKIVASSKKYTGAGELKKTSGKMIGFSDAYKNYEDSYKFLQELKAIEGLDPTEYYKYFVRIEYKILNKYGYEVSGGERSEFNLLQEINDALQYDMLLIDEPESSFDNMFLMNDVNELIKDISKTIPVVVVTHNSTVGASIKPDYVVYTKKKVVENEVKYQVYSGYPSDKQLKSLDGETISNHDVVLNSLEAGESAYRERGESYEVLKD</sequence>
<dbReference type="Gene3D" id="3.40.50.300">
    <property type="entry name" value="P-loop containing nucleotide triphosphate hydrolases"/>
    <property type="match status" value="1"/>
</dbReference>
<dbReference type="AlphaFoldDB" id="A0AAW7ZBC8"/>
<comment type="caution">
    <text evidence="2">The sequence shown here is derived from an EMBL/GenBank/DDBJ whole genome shotgun (WGS) entry which is preliminary data.</text>
</comment>
<evidence type="ECO:0000259" key="1">
    <source>
        <dbReference type="SMART" id="SM00481"/>
    </source>
</evidence>
<reference evidence="2" key="2">
    <citation type="submission" date="2023-03" db="EMBL/GenBank/DDBJ databases">
        <authorList>
            <person name="Zhang Z."/>
        </authorList>
    </citation>
    <scope>NUCLEOTIDE SEQUENCE</scope>
    <source>
        <strain evidence="2">DSA</strain>
    </source>
</reference>
<feature type="domain" description="Polymerase/histidinol phosphatase N-terminal" evidence="1">
    <location>
        <begin position="4"/>
        <end position="72"/>
    </location>
</feature>
<dbReference type="InterPro" id="IPR003141">
    <property type="entry name" value="Pol/His_phosphatase_N"/>
</dbReference>
<dbReference type="EMBL" id="JARPTC010000006">
    <property type="protein sequence ID" value="MDO7786564.1"/>
    <property type="molecule type" value="Genomic_DNA"/>
</dbReference>
<dbReference type="InterPro" id="IPR016195">
    <property type="entry name" value="Pol/histidinol_Pase-like"/>
</dbReference>
<dbReference type="SUPFAM" id="SSF89550">
    <property type="entry name" value="PHP domain-like"/>
    <property type="match status" value="1"/>
</dbReference>
<dbReference type="SMART" id="SM00481">
    <property type="entry name" value="POLIIIAc"/>
    <property type="match status" value="1"/>
</dbReference>
<proteinExistence type="predicted"/>
<gene>
    <name evidence="2" type="ORF">P6N53_04925</name>
</gene>